<proteinExistence type="predicted"/>
<sequence length="203" mass="23786">MNKSPALSNDADDHAKRDGRRLRSVRSREQIAKALINLVQAGNFMPRSHELATASGLSLRTVFRHIEDMESLYRDLAEQIEADVMPILLRPYESHDWKDQLNEAITKRAEVYERILPIKVSADVRRFRSEFLMENYRRGVNFERAQIKAVLPAQFEADPDLLEALDLATSFENWRRMRYDQNLTPDMAERVMRRMVQKLVELL</sequence>
<evidence type="ECO:0000313" key="2">
    <source>
        <dbReference type="EMBL" id="NSX55222.1"/>
    </source>
</evidence>
<dbReference type="EMBL" id="JABUFE010000005">
    <property type="protein sequence ID" value="NSX55222.1"/>
    <property type="molecule type" value="Genomic_DNA"/>
</dbReference>
<evidence type="ECO:0000256" key="1">
    <source>
        <dbReference type="SAM" id="MobiDB-lite"/>
    </source>
</evidence>
<dbReference type="SUPFAM" id="SSF46689">
    <property type="entry name" value="Homeodomain-like"/>
    <property type="match status" value="1"/>
</dbReference>
<reference evidence="2 3" key="1">
    <citation type="submission" date="2020-06" db="EMBL/GenBank/DDBJ databases">
        <title>Sulfitobacter algicola sp. nov., isolated from green algae.</title>
        <authorList>
            <person name="Wang C."/>
        </authorList>
    </citation>
    <scope>NUCLEOTIDE SEQUENCE [LARGE SCALE GENOMIC DNA]</scope>
    <source>
        <strain evidence="2 3">1151</strain>
    </source>
</reference>
<evidence type="ECO:0000313" key="3">
    <source>
        <dbReference type="Proteomes" id="UP000777935"/>
    </source>
</evidence>
<keyword evidence="3" id="KW-1185">Reference proteome</keyword>
<protein>
    <submittedName>
        <fullName evidence="2">TetR/AcrR family transcriptional regulator</fullName>
    </submittedName>
</protein>
<organism evidence="2 3">
    <name type="scientific">Parasulfitobacter algicola</name>
    <dbReference type="NCBI Taxonomy" id="2614809"/>
    <lineage>
        <taxon>Bacteria</taxon>
        <taxon>Pseudomonadati</taxon>
        <taxon>Pseudomonadota</taxon>
        <taxon>Alphaproteobacteria</taxon>
        <taxon>Rhodobacterales</taxon>
        <taxon>Roseobacteraceae</taxon>
        <taxon>Parasulfitobacter</taxon>
    </lineage>
</organism>
<dbReference type="InterPro" id="IPR009057">
    <property type="entry name" value="Homeodomain-like_sf"/>
</dbReference>
<name>A0ABX2IWF1_9RHOB</name>
<feature type="region of interest" description="Disordered" evidence="1">
    <location>
        <begin position="1"/>
        <end position="23"/>
    </location>
</feature>
<dbReference type="RefSeq" id="WP_174138063.1">
    <property type="nucleotide sequence ID" value="NZ_JABUFE010000005.1"/>
</dbReference>
<comment type="caution">
    <text evidence="2">The sequence shown here is derived from an EMBL/GenBank/DDBJ whole genome shotgun (WGS) entry which is preliminary data.</text>
</comment>
<gene>
    <name evidence="2" type="ORF">HRQ87_10445</name>
</gene>
<accession>A0ABX2IWF1</accession>
<dbReference type="Proteomes" id="UP000777935">
    <property type="component" value="Unassembled WGS sequence"/>
</dbReference>